<gene>
    <name evidence="2" type="ORF">EURHEDRAFT_416775</name>
</gene>
<protein>
    <submittedName>
        <fullName evidence="2">Uncharacterized protein</fullName>
    </submittedName>
</protein>
<dbReference type="HOGENOM" id="CLU_2557900_0_0_1"/>
<reference evidence="3" key="1">
    <citation type="journal article" date="2014" name="Nat. Commun.">
        <title>Genomic adaptations of the halophilic Dead Sea filamentous fungus Eurotium rubrum.</title>
        <authorList>
            <person name="Kis-Papo T."/>
            <person name="Weig A.R."/>
            <person name="Riley R."/>
            <person name="Persoh D."/>
            <person name="Salamov A."/>
            <person name="Sun H."/>
            <person name="Lipzen A."/>
            <person name="Wasser S.P."/>
            <person name="Rambold G."/>
            <person name="Grigoriev I.V."/>
            <person name="Nevo E."/>
        </authorList>
    </citation>
    <scope>NUCLEOTIDE SEQUENCE [LARGE SCALE GENOMIC DNA]</scope>
    <source>
        <strain evidence="3">CBS 135680</strain>
    </source>
</reference>
<dbReference type="GeneID" id="63698173"/>
<feature type="region of interest" description="Disordered" evidence="1">
    <location>
        <begin position="1"/>
        <end position="36"/>
    </location>
</feature>
<dbReference type="AlphaFoldDB" id="A0A017S4R3"/>
<dbReference type="Proteomes" id="UP000019804">
    <property type="component" value="Unassembled WGS sequence"/>
</dbReference>
<evidence type="ECO:0000313" key="2">
    <source>
        <dbReference type="EMBL" id="EYE91165.1"/>
    </source>
</evidence>
<sequence length="82" mass="9446">MNSRSRVPSTKRLARSKARSGPMSRDLATSHSSRLPAPSNMVSMEAWFRRWFINSYFGVSVKDHVVKPKSAYLIKDTKSRFR</sequence>
<dbReference type="RefSeq" id="XP_040634855.1">
    <property type="nucleotide sequence ID" value="XM_040783049.1"/>
</dbReference>
<name>A0A017S4R3_ASPRC</name>
<proteinExistence type="predicted"/>
<evidence type="ECO:0000313" key="3">
    <source>
        <dbReference type="Proteomes" id="UP000019804"/>
    </source>
</evidence>
<keyword evidence="3" id="KW-1185">Reference proteome</keyword>
<organism evidence="2 3">
    <name type="scientific">Aspergillus ruber (strain CBS 135680)</name>
    <dbReference type="NCBI Taxonomy" id="1388766"/>
    <lineage>
        <taxon>Eukaryota</taxon>
        <taxon>Fungi</taxon>
        <taxon>Dikarya</taxon>
        <taxon>Ascomycota</taxon>
        <taxon>Pezizomycotina</taxon>
        <taxon>Eurotiomycetes</taxon>
        <taxon>Eurotiomycetidae</taxon>
        <taxon>Eurotiales</taxon>
        <taxon>Aspergillaceae</taxon>
        <taxon>Aspergillus</taxon>
        <taxon>Aspergillus subgen. Aspergillus</taxon>
    </lineage>
</organism>
<accession>A0A017S4R3</accession>
<dbReference type="EMBL" id="KK088448">
    <property type="protein sequence ID" value="EYE91165.1"/>
    <property type="molecule type" value="Genomic_DNA"/>
</dbReference>
<evidence type="ECO:0000256" key="1">
    <source>
        <dbReference type="SAM" id="MobiDB-lite"/>
    </source>
</evidence>